<name>B6HFC8_PENRW</name>
<gene>
    <name evidence="2" type="ORF">Pc20g09700</name>
    <name evidence="2" type="ORF">PCH_Pc20g09700</name>
</gene>
<feature type="compositionally biased region" description="Polar residues" evidence="1">
    <location>
        <begin position="1"/>
        <end position="12"/>
    </location>
</feature>
<keyword evidence="3" id="KW-1185">Reference proteome</keyword>
<accession>B6HFC8</accession>
<proteinExistence type="predicted"/>
<dbReference type="AlphaFoldDB" id="B6HFC8"/>
<dbReference type="VEuPathDB" id="FungiDB:PCH_Pc20g09700"/>
<dbReference type="Proteomes" id="UP000000724">
    <property type="component" value="Contig Pc00c20"/>
</dbReference>
<organism evidence="2 3">
    <name type="scientific">Penicillium rubens (strain ATCC 28089 / DSM 1075 / NRRL 1951 / Wisconsin 54-1255)</name>
    <name type="common">Penicillium chrysogenum</name>
    <dbReference type="NCBI Taxonomy" id="500485"/>
    <lineage>
        <taxon>Eukaryota</taxon>
        <taxon>Fungi</taxon>
        <taxon>Dikarya</taxon>
        <taxon>Ascomycota</taxon>
        <taxon>Pezizomycotina</taxon>
        <taxon>Eurotiomycetes</taxon>
        <taxon>Eurotiomycetidae</taxon>
        <taxon>Eurotiales</taxon>
        <taxon>Aspergillaceae</taxon>
        <taxon>Penicillium</taxon>
        <taxon>Penicillium chrysogenum species complex</taxon>
    </lineage>
</organism>
<sequence>MERVIVSSSSTPKPIGSGRGLGYSRRHLLNAQDKICNLIIVKEMCAGLSTWRAAYIPHNGERVVALRLSFVISYYLSEATQITASLKESRILCGRWRFEVANQLAA</sequence>
<evidence type="ECO:0000313" key="3">
    <source>
        <dbReference type="Proteomes" id="UP000000724"/>
    </source>
</evidence>
<dbReference type="EMBL" id="AM920435">
    <property type="protein sequence ID" value="CAP86299.1"/>
    <property type="molecule type" value="Genomic_DNA"/>
</dbReference>
<evidence type="ECO:0000313" key="2">
    <source>
        <dbReference type="EMBL" id="CAP86299.1"/>
    </source>
</evidence>
<dbReference type="HOGENOM" id="CLU_2224094_0_0_1"/>
<protein>
    <submittedName>
        <fullName evidence="2">Uncharacterized protein</fullName>
    </submittedName>
</protein>
<feature type="region of interest" description="Disordered" evidence="1">
    <location>
        <begin position="1"/>
        <end position="22"/>
    </location>
</feature>
<evidence type="ECO:0000256" key="1">
    <source>
        <dbReference type="SAM" id="MobiDB-lite"/>
    </source>
</evidence>
<reference evidence="2 3" key="1">
    <citation type="journal article" date="2008" name="Nat. Biotechnol.">
        <title>Genome sequencing and analysis of the filamentous fungus Penicillium chrysogenum.</title>
        <authorList>
            <person name="van den Berg M.A."/>
            <person name="Albang R."/>
            <person name="Albermann K."/>
            <person name="Badger J.H."/>
            <person name="Daran J.-M."/>
            <person name="Driessen A.J.M."/>
            <person name="Garcia-Estrada C."/>
            <person name="Fedorova N.D."/>
            <person name="Harris D.M."/>
            <person name="Heijne W.H.M."/>
            <person name="Joardar V.S."/>
            <person name="Kiel J.A.K.W."/>
            <person name="Kovalchuk A."/>
            <person name="Martin J.F."/>
            <person name="Nierman W.C."/>
            <person name="Nijland J.G."/>
            <person name="Pronk J.T."/>
            <person name="Roubos J.A."/>
            <person name="van der Klei I.J."/>
            <person name="van Peij N.N.M.E."/>
            <person name="Veenhuis M."/>
            <person name="von Doehren H."/>
            <person name="Wagner C."/>
            <person name="Wortman J.R."/>
            <person name="Bovenberg R.A.L."/>
        </authorList>
    </citation>
    <scope>NUCLEOTIDE SEQUENCE [LARGE SCALE GENOMIC DNA]</scope>
    <source>
        <strain evidence="3">ATCC 28089 / DSM 1075 / NRRL 1951 / Wisconsin 54-1255</strain>
    </source>
</reference>